<accession>A0A840MR22</accession>
<evidence type="ECO:0008006" key="3">
    <source>
        <dbReference type="Google" id="ProtNLM"/>
    </source>
</evidence>
<protein>
    <recommendedName>
        <fullName evidence="3">Essential protein Yae1 N-terminal domain-containing protein</fullName>
    </recommendedName>
</protein>
<reference evidence="1 2" key="1">
    <citation type="submission" date="2020-08" db="EMBL/GenBank/DDBJ databases">
        <title>Genomic Encyclopedia of Type Strains, Phase IV (KMG-IV): sequencing the most valuable type-strain genomes for metagenomic binning, comparative biology and taxonomic classification.</title>
        <authorList>
            <person name="Goeker M."/>
        </authorList>
    </citation>
    <scope>NUCLEOTIDE SEQUENCE [LARGE SCALE GENOMIC DNA]</scope>
    <source>
        <strain evidence="1 2">DSM 27165</strain>
    </source>
</reference>
<gene>
    <name evidence="1" type="ORF">HNQ59_002849</name>
</gene>
<dbReference type="EMBL" id="JACHHY010000018">
    <property type="protein sequence ID" value="MBB5019547.1"/>
    <property type="molecule type" value="Genomic_DNA"/>
</dbReference>
<dbReference type="Proteomes" id="UP000575898">
    <property type="component" value="Unassembled WGS sequence"/>
</dbReference>
<dbReference type="Gene3D" id="2.60.120.740">
    <property type="match status" value="1"/>
</dbReference>
<evidence type="ECO:0000313" key="1">
    <source>
        <dbReference type="EMBL" id="MBB5019547.1"/>
    </source>
</evidence>
<dbReference type="InterPro" id="IPR043159">
    <property type="entry name" value="Lectin_gal-bd_sf"/>
</dbReference>
<sequence length="137" mass="15440">MMMTALLSVASAWAGSDYQRGYDEGYRRGYDRGYEEGRRRGMQMNEGSRWQDDRRPTYLISVMQAEYGDGNRQCDATDVLAERANGQLSVSIKVSNDLCGDPAPGIRKVLNVIYLCGNERRSATAHENRSVLLYCGR</sequence>
<dbReference type="AlphaFoldDB" id="A0A840MR22"/>
<dbReference type="RefSeq" id="WP_184040586.1">
    <property type="nucleotide sequence ID" value="NZ_JACHHY010000018.1"/>
</dbReference>
<evidence type="ECO:0000313" key="2">
    <source>
        <dbReference type="Proteomes" id="UP000575898"/>
    </source>
</evidence>
<organism evidence="1 2">
    <name type="scientific">Chitinivorax tropicus</name>
    <dbReference type="NCBI Taxonomy" id="714531"/>
    <lineage>
        <taxon>Bacteria</taxon>
        <taxon>Pseudomonadati</taxon>
        <taxon>Pseudomonadota</taxon>
        <taxon>Betaproteobacteria</taxon>
        <taxon>Chitinivorax</taxon>
    </lineage>
</organism>
<comment type="caution">
    <text evidence="1">The sequence shown here is derived from an EMBL/GenBank/DDBJ whole genome shotgun (WGS) entry which is preliminary data.</text>
</comment>
<proteinExistence type="predicted"/>
<name>A0A840MR22_9PROT</name>
<keyword evidence="2" id="KW-1185">Reference proteome</keyword>